<dbReference type="PANTHER" id="PTHR30177:SF33">
    <property type="entry name" value="POSSIBLE OSMOPROTECTANT (GLYCINE BETAINE_CARNITINE_CHOLINE_L-PROLINE) TRANSPORT INTEGRAL MEMBRANE PROTEIN ABC TRANSPORTER PROZ"/>
    <property type="match status" value="1"/>
</dbReference>
<dbReference type="InterPro" id="IPR051204">
    <property type="entry name" value="ABC_transp_perm/SBD"/>
</dbReference>
<dbReference type="PROSITE" id="PS50928">
    <property type="entry name" value="ABC_TM1"/>
    <property type="match status" value="1"/>
</dbReference>
<feature type="transmembrane region" description="Helical" evidence="6">
    <location>
        <begin position="33"/>
        <end position="55"/>
    </location>
</feature>
<feature type="transmembrane region" description="Helical" evidence="6">
    <location>
        <begin position="75"/>
        <end position="101"/>
    </location>
</feature>
<feature type="transmembrane region" description="Helical" evidence="6">
    <location>
        <begin position="145"/>
        <end position="169"/>
    </location>
</feature>
<organism evidence="8 9">
    <name type="scientific">Arthrobacter bambusae</name>
    <dbReference type="NCBI Taxonomy" id="1338426"/>
    <lineage>
        <taxon>Bacteria</taxon>
        <taxon>Bacillati</taxon>
        <taxon>Actinomycetota</taxon>
        <taxon>Actinomycetes</taxon>
        <taxon>Micrococcales</taxon>
        <taxon>Micrococcaceae</taxon>
        <taxon>Arthrobacter</taxon>
    </lineage>
</organism>
<dbReference type="EMBL" id="JBEPSN010000001">
    <property type="protein sequence ID" value="MET4538568.1"/>
    <property type="molecule type" value="Genomic_DNA"/>
</dbReference>
<dbReference type="PANTHER" id="PTHR30177">
    <property type="entry name" value="GLYCINE BETAINE/L-PROLINE TRANSPORT SYSTEM PERMEASE PROTEIN PROW"/>
    <property type="match status" value="1"/>
</dbReference>
<comment type="subcellular location">
    <subcellularLocation>
        <location evidence="6">Cell membrane</location>
        <topology evidence="6">Multi-pass membrane protein</topology>
    </subcellularLocation>
    <subcellularLocation>
        <location evidence="1">Membrane</location>
        <topology evidence="1">Multi-pass membrane protein</topology>
    </subcellularLocation>
</comment>
<feature type="domain" description="ABC transmembrane type-1" evidence="7">
    <location>
        <begin position="31"/>
        <end position="206"/>
    </location>
</feature>
<dbReference type="Gene3D" id="1.10.3720.10">
    <property type="entry name" value="MetI-like"/>
    <property type="match status" value="1"/>
</dbReference>
<dbReference type="InterPro" id="IPR035906">
    <property type="entry name" value="MetI-like_sf"/>
</dbReference>
<dbReference type="Proteomes" id="UP001549307">
    <property type="component" value="Unassembled WGS sequence"/>
</dbReference>
<evidence type="ECO:0000256" key="1">
    <source>
        <dbReference type="ARBA" id="ARBA00004141"/>
    </source>
</evidence>
<keyword evidence="5 6" id="KW-0472">Membrane</keyword>
<comment type="similarity">
    <text evidence="6">Belongs to the binding-protein-dependent transport system permease family.</text>
</comment>
<evidence type="ECO:0000256" key="6">
    <source>
        <dbReference type="RuleBase" id="RU363032"/>
    </source>
</evidence>
<evidence type="ECO:0000259" key="7">
    <source>
        <dbReference type="PROSITE" id="PS50928"/>
    </source>
</evidence>
<keyword evidence="2 6" id="KW-0813">Transport</keyword>
<proteinExistence type="inferred from homology"/>
<evidence type="ECO:0000313" key="8">
    <source>
        <dbReference type="EMBL" id="MET4538568.1"/>
    </source>
</evidence>
<dbReference type="SUPFAM" id="SSF161098">
    <property type="entry name" value="MetI-like"/>
    <property type="match status" value="1"/>
</dbReference>
<accession>A0ABV2P1C8</accession>
<protein>
    <submittedName>
        <fullName evidence="8">Osmoprotectant transport system permease protein</fullName>
    </submittedName>
</protein>
<dbReference type="CDD" id="cd06261">
    <property type="entry name" value="TM_PBP2"/>
    <property type="match status" value="1"/>
</dbReference>
<evidence type="ECO:0000313" key="9">
    <source>
        <dbReference type="Proteomes" id="UP001549307"/>
    </source>
</evidence>
<comment type="caution">
    <text evidence="8">The sequence shown here is derived from an EMBL/GenBank/DDBJ whole genome shotgun (WGS) entry which is preliminary data.</text>
</comment>
<dbReference type="InterPro" id="IPR000515">
    <property type="entry name" value="MetI-like"/>
</dbReference>
<evidence type="ECO:0000256" key="5">
    <source>
        <dbReference type="ARBA" id="ARBA00023136"/>
    </source>
</evidence>
<dbReference type="RefSeq" id="WP_354226091.1">
    <property type="nucleotide sequence ID" value="NZ_JBEPSN010000001.1"/>
</dbReference>
<evidence type="ECO:0000256" key="4">
    <source>
        <dbReference type="ARBA" id="ARBA00022989"/>
    </source>
</evidence>
<name>A0ABV2P1C8_9MICC</name>
<evidence type="ECO:0000256" key="2">
    <source>
        <dbReference type="ARBA" id="ARBA00022448"/>
    </source>
</evidence>
<gene>
    <name evidence="8" type="ORF">ABIE37_000323</name>
</gene>
<sequence length="243" mass="25598">MNPIELVSDWFRDPANWSGASGIHSRVAEHLQYSLLALLIAAMIALPLGLVLGHLNRGEIVVLTIANSIRALPTLGLLTLLVILAGIGLLPPLIALIVLAIPPMLVNTFEGIRNVDRFTVDAARGIGLRGASILWRVETPVALPLILLGVRLAAIQVISAATIAAYVGLGGFGRYIFDGLGRRDFGQVIGGSILVALLAIATELFFVALGAAVVSQGVTRRRKKILTSTGLGILPGVRRKATS</sequence>
<keyword evidence="4 6" id="KW-1133">Transmembrane helix</keyword>
<keyword evidence="3 6" id="KW-0812">Transmembrane</keyword>
<evidence type="ECO:0000256" key="3">
    <source>
        <dbReference type="ARBA" id="ARBA00022692"/>
    </source>
</evidence>
<feature type="transmembrane region" description="Helical" evidence="6">
    <location>
        <begin position="189"/>
        <end position="214"/>
    </location>
</feature>
<dbReference type="Pfam" id="PF00528">
    <property type="entry name" value="BPD_transp_1"/>
    <property type="match status" value="1"/>
</dbReference>
<dbReference type="GeneID" id="92751299"/>
<reference evidence="8 9" key="1">
    <citation type="submission" date="2024-06" db="EMBL/GenBank/DDBJ databases">
        <title>Sorghum-associated microbial communities from plants grown in Nebraska, USA.</title>
        <authorList>
            <person name="Schachtman D."/>
        </authorList>
    </citation>
    <scope>NUCLEOTIDE SEQUENCE [LARGE SCALE GENOMIC DNA]</scope>
    <source>
        <strain evidence="8 9">3552</strain>
    </source>
</reference>
<keyword evidence="9" id="KW-1185">Reference proteome</keyword>